<dbReference type="InterPro" id="IPR017853">
    <property type="entry name" value="GH"/>
</dbReference>
<evidence type="ECO:0000313" key="6">
    <source>
        <dbReference type="Proteomes" id="UP000646579"/>
    </source>
</evidence>
<name>A0A918VRD5_9HYPH</name>
<comment type="caution">
    <text evidence="5">The sequence shown here is derived from an EMBL/GenBank/DDBJ whole genome shotgun (WGS) entry which is preliminary data.</text>
</comment>
<protein>
    <submittedName>
        <fullName evidence="5">Glycogen operon protein GlgX homolog</fullName>
    </submittedName>
</protein>
<dbReference type="InterPro" id="IPR013780">
    <property type="entry name" value="Glyco_hydro_b"/>
</dbReference>
<evidence type="ECO:0000259" key="4">
    <source>
        <dbReference type="SMART" id="SM00642"/>
    </source>
</evidence>
<evidence type="ECO:0000256" key="2">
    <source>
        <dbReference type="ARBA" id="ARBA00022801"/>
    </source>
</evidence>
<dbReference type="InterPro" id="IPR014756">
    <property type="entry name" value="Ig_E-set"/>
</dbReference>
<sequence length="675" mass="75796">MKPELVPNGGRTQHLGATVTEEGVNFAVYSETASVLWVSLYDELDKEIDRFELDVHEDNIHAGLIANVVPGARYGFRADGRYDPEQGYYFDPNKLLVDPYARRLDRVFVRSPRLRLPREDAVDTAPLIPKSIVVGERNPLSTPRRKNPSLMYELNVRGYTMRHPSVQGPLRGTVAALSTRRVIDHFKYLGVDTVELMPIAAWIDDGHLPALGLTNAWGYNPVSYFAVDPRLAPRGPQELRHLTDLYRRNGIAVLLDVVYNHTGEGNEEGPVLSFKGLDARTYYRHVEADGRQHMVNDTGTGNTLRCDHPAVQRLVIESLRYWVQEMGVGGFRFDLAPVLGRDPGFNPEAEMLNKIKADPVLSKSILVAEPWDPGPGGYQLGQFGKEFREWNDTYRDEIRGFWRGDDHKLGALAGKVAGSADNFNHGGRRPGHGVNLLAVHDGFTLRDLVSYNEKHNEANGENNNDGHNHNSSWNCGVEGETDDPEIVAARRRDVRALLATLMMSRGTPLIQQGDEMFRTQQGNNNAYAQDNEITWVDWEGADGELVDYFAGLHKFRKAHPALTYDSFLTGKKRQGKRDVVWLHPEGHEMNEAEWSDPHGSTLGMWLRNRGDEVLVWFNRRAEEVLARLPEGDWEVGFSSDQSGNTDVTDEGVTLHPRSVIAMVRAAARPDDQSAE</sequence>
<dbReference type="InterPro" id="IPR044505">
    <property type="entry name" value="GlgX_Isoamylase_N_E_set"/>
</dbReference>
<dbReference type="SUPFAM" id="SSF81296">
    <property type="entry name" value="E set domains"/>
    <property type="match status" value="1"/>
</dbReference>
<dbReference type="SUPFAM" id="SSF51445">
    <property type="entry name" value="(Trans)glycosidases"/>
    <property type="match status" value="1"/>
</dbReference>
<reference evidence="5" key="2">
    <citation type="submission" date="2020-09" db="EMBL/GenBank/DDBJ databases">
        <authorList>
            <person name="Sun Q."/>
            <person name="Kim S."/>
        </authorList>
    </citation>
    <scope>NUCLEOTIDE SEQUENCE</scope>
    <source>
        <strain evidence="5">KCTC 32437</strain>
    </source>
</reference>
<dbReference type="Gene3D" id="3.20.20.80">
    <property type="entry name" value="Glycosidases"/>
    <property type="match status" value="1"/>
</dbReference>
<dbReference type="Pfam" id="PF02922">
    <property type="entry name" value="CBM_48"/>
    <property type="match status" value="1"/>
</dbReference>
<dbReference type="InterPro" id="IPR013783">
    <property type="entry name" value="Ig-like_fold"/>
</dbReference>
<evidence type="ECO:0000313" key="5">
    <source>
        <dbReference type="EMBL" id="GHA16126.1"/>
    </source>
</evidence>
<dbReference type="CDD" id="cd02856">
    <property type="entry name" value="E_set_GDE_Isoamylase_N"/>
    <property type="match status" value="1"/>
</dbReference>
<dbReference type="EMBL" id="BMZE01000001">
    <property type="protein sequence ID" value="GHA16126.1"/>
    <property type="molecule type" value="Genomic_DNA"/>
</dbReference>
<dbReference type="CDD" id="cd11326">
    <property type="entry name" value="AmyAc_Glg_debranch"/>
    <property type="match status" value="1"/>
</dbReference>
<feature type="domain" description="Glycosyl hydrolase family 13 catalytic" evidence="4">
    <location>
        <begin position="172"/>
        <end position="556"/>
    </location>
</feature>
<accession>A0A918VRD5</accession>
<dbReference type="PANTHER" id="PTHR43002">
    <property type="entry name" value="GLYCOGEN DEBRANCHING ENZYME"/>
    <property type="match status" value="1"/>
</dbReference>
<reference evidence="5" key="1">
    <citation type="journal article" date="2014" name="Int. J. Syst. Evol. Microbiol.">
        <title>Complete genome sequence of Corynebacterium casei LMG S-19264T (=DSM 44701T), isolated from a smear-ripened cheese.</title>
        <authorList>
            <consortium name="US DOE Joint Genome Institute (JGI-PGF)"/>
            <person name="Walter F."/>
            <person name="Albersmeier A."/>
            <person name="Kalinowski J."/>
            <person name="Ruckert C."/>
        </authorList>
    </citation>
    <scope>NUCLEOTIDE SEQUENCE</scope>
    <source>
        <strain evidence="5">KCTC 32437</strain>
    </source>
</reference>
<organism evidence="5 6">
    <name type="scientific">Devosia pacifica</name>
    <dbReference type="NCBI Taxonomy" id="1335967"/>
    <lineage>
        <taxon>Bacteria</taxon>
        <taxon>Pseudomonadati</taxon>
        <taxon>Pseudomonadota</taxon>
        <taxon>Alphaproteobacteria</taxon>
        <taxon>Hyphomicrobiales</taxon>
        <taxon>Devosiaceae</taxon>
        <taxon>Devosia</taxon>
    </lineage>
</organism>
<dbReference type="Gene3D" id="2.60.40.1180">
    <property type="entry name" value="Golgi alpha-mannosidase II"/>
    <property type="match status" value="1"/>
</dbReference>
<dbReference type="AlphaFoldDB" id="A0A918VRD5"/>
<dbReference type="InterPro" id="IPR006047">
    <property type="entry name" value="GH13_cat_dom"/>
</dbReference>
<evidence type="ECO:0000256" key="1">
    <source>
        <dbReference type="ARBA" id="ARBA00008061"/>
    </source>
</evidence>
<dbReference type="RefSeq" id="WP_189423793.1">
    <property type="nucleotide sequence ID" value="NZ_BMZE01000001.1"/>
</dbReference>
<keyword evidence="2" id="KW-0378">Hydrolase</keyword>
<keyword evidence="3" id="KW-0326">Glycosidase</keyword>
<evidence type="ECO:0000256" key="3">
    <source>
        <dbReference type="ARBA" id="ARBA00023295"/>
    </source>
</evidence>
<dbReference type="Gene3D" id="2.60.40.10">
    <property type="entry name" value="Immunoglobulins"/>
    <property type="match status" value="1"/>
</dbReference>
<proteinExistence type="inferred from homology"/>
<dbReference type="InterPro" id="IPR004193">
    <property type="entry name" value="Glyco_hydro_13_N"/>
</dbReference>
<dbReference type="SMART" id="SM00642">
    <property type="entry name" value="Aamy"/>
    <property type="match status" value="1"/>
</dbReference>
<dbReference type="SUPFAM" id="SSF51011">
    <property type="entry name" value="Glycosyl hydrolase domain"/>
    <property type="match status" value="1"/>
</dbReference>
<comment type="similarity">
    <text evidence="1">Belongs to the glycosyl hydrolase 13 family.</text>
</comment>
<keyword evidence="6" id="KW-1185">Reference proteome</keyword>
<dbReference type="GO" id="GO:0004135">
    <property type="term" value="F:amylo-alpha-1,6-glucosidase activity"/>
    <property type="evidence" value="ECO:0007669"/>
    <property type="project" value="InterPro"/>
</dbReference>
<dbReference type="GO" id="GO:0005980">
    <property type="term" value="P:glycogen catabolic process"/>
    <property type="evidence" value="ECO:0007669"/>
    <property type="project" value="InterPro"/>
</dbReference>
<gene>
    <name evidence="5" type="ORF">GCM10007989_08950</name>
</gene>
<dbReference type="Proteomes" id="UP000646579">
    <property type="component" value="Unassembled WGS sequence"/>
</dbReference>
<dbReference type="NCBIfam" id="TIGR02100">
    <property type="entry name" value="glgX_debranch"/>
    <property type="match status" value="1"/>
</dbReference>
<dbReference type="InterPro" id="IPR011837">
    <property type="entry name" value="Glycogen_debranch_GlgX"/>
</dbReference>